<evidence type="ECO:0000256" key="4">
    <source>
        <dbReference type="ARBA" id="ARBA00022692"/>
    </source>
</evidence>
<evidence type="ECO:0000256" key="9">
    <source>
        <dbReference type="SAM" id="MobiDB-lite"/>
    </source>
</evidence>
<evidence type="ECO:0000256" key="3">
    <source>
        <dbReference type="ARBA" id="ARBA00022546"/>
    </source>
</evidence>
<feature type="chain" id="PRO_5044201502" description="SUEL-type lectin domain-containing protein" evidence="11">
    <location>
        <begin position="33"/>
        <end position="456"/>
    </location>
</feature>
<keyword evidence="5" id="KW-0430">Lectin</keyword>
<dbReference type="PANTHER" id="PTHR46780">
    <property type="entry name" value="PROTEIN EVA-1"/>
    <property type="match status" value="1"/>
</dbReference>
<feature type="domain" description="SUEL-type lectin" evidence="12">
    <location>
        <begin position="51"/>
        <end position="144"/>
    </location>
</feature>
<comment type="subcellular location">
    <subcellularLocation>
        <location evidence="1">Membrane</location>
        <topology evidence="1">Single-pass membrane protein</topology>
    </subcellularLocation>
</comment>
<evidence type="ECO:0000256" key="5">
    <source>
        <dbReference type="ARBA" id="ARBA00022734"/>
    </source>
</evidence>
<dbReference type="Proteomes" id="UP000472276">
    <property type="component" value="Unassembled WGS sequence"/>
</dbReference>
<keyword evidence="4 10" id="KW-0812">Transmembrane</keyword>
<dbReference type="AlphaFoldDB" id="A0AAZ1XBT0"/>
<evidence type="ECO:0000256" key="8">
    <source>
        <dbReference type="ARBA" id="ARBA00023136"/>
    </source>
</evidence>
<name>A0AAZ1XBT0_OREAU</name>
<keyword evidence="6" id="KW-0677">Repeat</keyword>
<sequence>MRVMSWTRCRGLDWSHSLFCLTLLLWTRSMSGLADFSDYLTRIITSHSAHACDGQPLRLHCPRHSTISIQSAFYGSGEVQLCGVDPHPSLRAHNHSCSAFTALQKLLSECQSHRDCQMPVNHLLFGKDPCPGTTKYLHVDYKCKPTEHKKHVVCEGETMVLRCKPPRVLNIYAAVYGRRLGHTDTCPSHLTRPPPFECLNHEAVHLVSKSCYSKQKCAVPVSNQTFRDPCFPGTRKYLSVIYSCADPSHQLLLSHHTQERSSRGRLDCEQLILPQSLLRVADPNIVSLTSSPSVGTEKDLDEPFPKGSRRPDNSGAMMSNSLLTYAYIKEHPEMAALLFTSSVCVGLLLTLLAVSVRVTCRTHWFRDHRLAPKLGSPTVKYQEDDEDEDDDDTDEEEDDHEGTGRSLLSATERKAIYGWEEVTYVSEAAERAERIERREMIMQEIWMNAYLNGSSC</sequence>
<evidence type="ECO:0000256" key="6">
    <source>
        <dbReference type="ARBA" id="ARBA00022737"/>
    </source>
</evidence>
<keyword evidence="14" id="KW-1185">Reference proteome</keyword>
<accession>A0AAZ1XBT0</accession>
<dbReference type="InterPro" id="IPR000922">
    <property type="entry name" value="Lectin_gal-bd_dom"/>
</dbReference>
<feature type="compositionally biased region" description="Basic and acidic residues" evidence="9">
    <location>
        <begin position="296"/>
        <end position="312"/>
    </location>
</feature>
<evidence type="ECO:0000256" key="10">
    <source>
        <dbReference type="SAM" id="Phobius"/>
    </source>
</evidence>
<reference evidence="13" key="2">
    <citation type="submission" date="2025-08" db="UniProtKB">
        <authorList>
            <consortium name="Ensembl"/>
        </authorList>
    </citation>
    <scope>IDENTIFICATION</scope>
</reference>
<comment type="similarity">
    <text evidence="2">Belongs to the EVA1 family.</text>
</comment>
<dbReference type="GeneID" id="116331415"/>
<dbReference type="FunFam" id="2.60.120.740:FF:000003">
    <property type="entry name" value="Protein eva-1 homolog C"/>
    <property type="match status" value="1"/>
</dbReference>
<evidence type="ECO:0000256" key="1">
    <source>
        <dbReference type="ARBA" id="ARBA00004167"/>
    </source>
</evidence>
<feature type="compositionally biased region" description="Acidic residues" evidence="9">
    <location>
        <begin position="383"/>
        <end position="400"/>
    </location>
</feature>
<feature type="region of interest" description="Disordered" evidence="9">
    <location>
        <begin position="289"/>
        <end position="315"/>
    </location>
</feature>
<keyword evidence="8 10" id="KW-0472">Membrane</keyword>
<evidence type="ECO:0000313" key="14">
    <source>
        <dbReference type="Proteomes" id="UP000472276"/>
    </source>
</evidence>
<dbReference type="Ensembl" id="ENSOABT00000064087.1">
    <property type="protein sequence ID" value="ENSOABP00000065094.1"/>
    <property type="gene ID" value="ENSOABG00000001840.2"/>
</dbReference>
<feature type="region of interest" description="Disordered" evidence="9">
    <location>
        <begin position="376"/>
        <end position="406"/>
    </location>
</feature>
<dbReference type="Pfam" id="PF02140">
    <property type="entry name" value="SUEL_Lectin"/>
    <property type="match status" value="2"/>
</dbReference>
<evidence type="ECO:0000256" key="11">
    <source>
        <dbReference type="SAM" id="SignalP"/>
    </source>
</evidence>
<dbReference type="CDD" id="cd22828">
    <property type="entry name" value="Gal_Rha_Lectin_EVA1_EVA1C_rpt1"/>
    <property type="match status" value="1"/>
</dbReference>
<reference evidence="13" key="3">
    <citation type="submission" date="2025-09" db="UniProtKB">
        <authorList>
            <consortium name="Ensembl"/>
        </authorList>
    </citation>
    <scope>IDENTIFICATION</scope>
</reference>
<dbReference type="InterPro" id="IPR039500">
    <property type="entry name" value="EVA1_dom"/>
</dbReference>
<organism evidence="13 14">
    <name type="scientific">Oreochromis aureus</name>
    <name type="common">Israeli tilapia</name>
    <name type="synonym">Chromis aureus</name>
    <dbReference type="NCBI Taxonomy" id="47969"/>
    <lineage>
        <taxon>Eukaryota</taxon>
        <taxon>Metazoa</taxon>
        <taxon>Chordata</taxon>
        <taxon>Craniata</taxon>
        <taxon>Vertebrata</taxon>
        <taxon>Euteleostomi</taxon>
        <taxon>Actinopterygii</taxon>
        <taxon>Neopterygii</taxon>
        <taxon>Teleostei</taxon>
        <taxon>Neoteleostei</taxon>
        <taxon>Acanthomorphata</taxon>
        <taxon>Ovalentaria</taxon>
        <taxon>Cichlomorphae</taxon>
        <taxon>Cichliformes</taxon>
        <taxon>Cichlidae</taxon>
        <taxon>African cichlids</taxon>
        <taxon>Pseudocrenilabrinae</taxon>
        <taxon>Oreochromini</taxon>
        <taxon>Oreochromis</taxon>
    </lineage>
</organism>
<keyword evidence="3" id="KW-0348">Hemagglutinin</keyword>
<gene>
    <name evidence="13" type="primary">EVA1C</name>
</gene>
<dbReference type="GO" id="GO:0016020">
    <property type="term" value="C:membrane"/>
    <property type="evidence" value="ECO:0007669"/>
    <property type="project" value="UniProtKB-SubCell"/>
</dbReference>
<feature type="transmembrane region" description="Helical" evidence="10">
    <location>
        <begin position="334"/>
        <end position="356"/>
    </location>
</feature>
<dbReference type="PROSITE" id="PS50228">
    <property type="entry name" value="SUEL_LECTIN"/>
    <property type="match status" value="2"/>
</dbReference>
<protein>
    <recommendedName>
        <fullName evidence="12">SUEL-type lectin domain-containing protein</fullName>
    </recommendedName>
</protein>
<keyword evidence="11" id="KW-0732">Signal</keyword>
<dbReference type="InterPro" id="IPR043159">
    <property type="entry name" value="Lectin_gal-bd_sf"/>
</dbReference>
<feature type="domain" description="SUEL-type lectin" evidence="12">
    <location>
        <begin position="153"/>
        <end position="245"/>
    </location>
</feature>
<dbReference type="GO" id="GO:0030246">
    <property type="term" value="F:carbohydrate binding"/>
    <property type="evidence" value="ECO:0007669"/>
    <property type="project" value="UniProtKB-KW"/>
</dbReference>
<proteinExistence type="inferred from homology"/>
<evidence type="ECO:0000256" key="2">
    <source>
        <dbReference type="ARBA" id="ARBA00006023"/>
    </source>
</evidence>
<dbReference type="CDD" id="cd22829">
    <property type="entry name" value="Gal_Rha_Lectin_EVA1_EVA1C_rpt2"/>
    <property type="match status" value="1"/>
</dbReference>
<dbReference type="Gene3D" id="2.60.120.740">
    <property type="match status" value="2"/>
</dbReference>
<evidence type="ECO:0000313" key="13">
    <source>
        <dbReference type="Ensembl" id="ENSOABP00000065094.1"/>
    </source>
</evidence>
<dbReference type="RefSeq" id="XP_031609952.1">
    <property type="nucleotide sequence ID" value="XM_031754092.2"/>
</dbReference>
<reference evidence="14" key="1">
    <citation type="submission" date="2020-03" db="EMBL/GenBank/DDBJ databases">
        <title>Evolution of repeat sequences and sex chromosomes of tilapia species revealed by chromosome-level genomes.</title>
        <authorList>
            <person name="Xu L."/>
            <person name="Tao W."/>
            <person name="Wang D."/>
            <person name="Zhou Q."/>
        </authorList>
    </citation>
    <scope>NUCLEOTIDE SEQUENCE [LARGE SCALE GENOMIC DNA]</scope>
    <source>
        <strain evidence="14">Israel</strain>
    </source>
</reference>
<evidence type="ECO:0000256" key="7">
    <source>
        <dbReference type="ARBA" id="ARBA00022989"/>
    </source>
</evidence>
<dbReference type="Pfam" id="PF14851">
    <property type="entry name" value="FAM176"/>
    <property type="match status" value="1"/>
</dbReference>
<keyword evidence="7 10" id="KW-1133">Transmembrane helix</keyword>
<evidence type="ECO:0000259" key="12">
    <source>
        <dbReference type="PROSITE" id="PS50228"/>
    </source>
</evidence>
<feature type="signal peptide" evidence="11">
    <location>
        <begin position="1"/>
        <end position="32"/>
    </location>
</feature>